<feature type="region of interest" description="Disordered" evidence="1">
    <location>
        <begin position="1"/>
        <end position="28"/>
    </location>
</feature>
<proteinExistence type="predicted"/>
<reference evidence="2" key="1">
    <citation type="journal article" date="2021" name="Proc. Natl. Acad. Sci. U.S.A.">
        <title>A Catalog of Tens of Thousands of Viruses from Human Metagenomes Reveals Hidden Associations with Chronic Diseases.</title>
        <authorList>
            <person name="Tisza M.J."/>
            <person name="Buck C.B."/>
        </authorList>
    </citation>
    <scope>NUCLEOTIDE SEQUENCE</scope>
    <source>
        <strain evidence="2">Ct2wG4</strain>
    </source>
</reference>
<name>A0A8S5QX22_9CAUD</name>
<dbReference type="EMBL" id="BK015754">
    <property type="protein sequence ID" value="DAE23514.1"/>
    <property type="molecule type" value="Genomic_DNA"/>
</dbReference>
<protein>
    <submittedName>
        <fullName evidence="2">Uncharacterized protein</fullName>
    </submittedName>
</protein>
<sequence length="36" mass="4050">MALFSFHGGSRHTESCDLQGRHNSPQGNTEFFIKVL</sequence>
<organism evidence="2">
    <name type="scientific">Siphoviridae sp. ct2wG4</name>
    <dbReference type="NCBI Taxonomy" id="2826278"/>
    <lineage>
        <taxon>Viruses</taxon>
        <taxon>Duplodnaviria</taxon>
        <taxon>Heunggongvirae</taxon>
        <taxon>Uroviricota</taxon>
        <taxon>Caudoviricetes</taxon>
    </lineage>
</organism>
<evidence type="ECO:0000313" key="2">
    <source>
        <dbReference type="EMBL" id="DAE23514.1"/>
    </source>
</evidence>
<evidence type="ECO:0000256" key="1">
    <source>
        <dbReference type="SAM" id="MobiDB-lite"/>
    </source>
</evidence>
<accession>A0A8S5QX22</accession>